<evidence type="ECO:0000259" key="2">
    <source>
        <dbReference type="Pfam" id="PF21647"/>
    </source>
</evidence>
<proteinExistence type="predicted"/>
<gene>
    <name evidence="3" type="ORF">RJT34_17376</name>
</gene>
<feature type="compositionally biased region" description="Basic and acidic residues" evidence="1">
    <location>
        <begin position="69"/>
        <end position="78"/>
    </location>
</feature>
<dbReference type="AlphaFoldDB" id="A0AAN9J968"/>
<dbReference type="InterPro" id="IPR049172">
    <property type="entry name" value="DUF6857_pln"/>
</dbReference>
<dbReference type="InterPro" id="IPR010341">
    <property type="entry name" value="DUF936_pln"/>
</dbReference>
<dbReference type="EMBL" id="JAYKXN010000004">
    <property type="protein sequence ID" value="KAK7294487.1"/>
    <property type="molecule type" value="Genomic_DNA"/>
</dbReference>
<protein>
    <recommendedName>
        <fullName evidence="2">DUF6857 domain-containing protein</fullName>
    </recommendedName>
</protein>
<dbReference type="PANTHER" id="PTHR31928:SF2">
    <property type="entry name" value="EXPRESSED PROTEIN"/>
    <property type="match status" value="1"/>
</dbReference>
<organism evidence="3 4">
    <name type="scientific">Clitoria ternatea</name>
    <name type="common">Butterfly pea</name>
    <dbReference type="NCBI Taxonomy" id="43366"/>
    <lineage>
        <taxon>Eukaryota</taxon>
        <taxon>Viridiplantae</taxon>
        <taxon>Streptophyta</taxon>
        <taxon>Embryophyta</taxon>
        <taxon>Tracheophyta</taxon>
        <taxon>Spermatophyta</taxon>
        <taxon>Magnoliopsida</taxon>
        <taxon>eudicotyledons</taxon>
        <taxon>Gunneridae</taxon>
        <taxon>Pentapetalae</taxon>
        <taxon>rosids</taxon>
        <taxon>fabids</taxon>
        <taxon>Fabales</taxon>
        <taxon>Fabaceae</taxon>
        <taxon>Papilionoideae</taxon>
        <taxon>50 kb inversion clade</taxon>
        <taxon>NPAAA clade</taxon>
        <taxon>indigoferoid/millettioid clade</taxon>
        <taxon>Phaseoleae</taxon>
        <taxon>Clitoria</taxon>
    </lineage>
</organism>
<evidence type="ECO:0000313" key="4">
    <source>
        <dbReference type="Proteomes" id="UP001359559"/>
    </source>
</evidence>
<accession>A0AAN9J968</accession>
<feature type="region of interest" description="Disordered" evidence="1">
    <location>
        <begin position="69"/>
        <end position="93"/>
    </location>
</feature>
<dbReference type="Pfam" id="PF21647">
    <property type="entry name" value="DUF6857"/>
    <property type="match status" value="2"/>
</dbReference>
<evidence type="ECO:0000256" key="1">
    <source>
        <dbReference type="SAM" id="MobiDB-lite"/>
    </source>
</evidence>
<dbReference type="Proteomes" id="UP001359559">
    <property type="component" value="Unassembled WGS sequence"/>
</dbReference>
<feature type="domain" description="DUF6857" evidence="2">
    <location>
        <begin position="54"/>
        <end position="131"/>
    </location>
</feature>
<keyword evidence="4" id="KW-1185">Reference proteome</keyword>
<comment type="caution">
    <text evidence="3">The sequence shown here is derived from an EMBL/GenBank/DDBJ whole genome shotgun (WGS) entry which is preliminary data.</text>
</comment>
<sequence length="188" mass="21990">MSSPKLELSYFPLFLSQYIYQYLHSAASEGPHVILNKFFTFQDLMDQPNGTTPHKDKSLKLNKISSPAETDKFDKKSDFMPGSKNTSKSPKHLTEISVTEKQEWAKENGVEDMDELREALLDETRPWFLEYYRRHWMFGFPHATKRRRESLEGEELLETVDRLKQKVYSCLLLHVDSAAFAMENRASF</sequence>
<reference evidence="3 4" key="1">
    <citation type="submission" date="2024-01" db="EMBL/GenBank/DDBJ databases">
        <title>The genomes of 5 underutilized Papilionoideae crops provide insights into root nodulation and disease resistance.</title>
        <authorList>
            <person name="Yuan L."/>
        </authorList>
    </citation>
    <scope>NUCLEOTIDE SEQUENCE [LARGE SCALE GENOMIC DNA]</scope>
    <source>
        <strain evidence="3">LY-2023</strain>
        <tissue evidence="3">Leaf</tissue>
    </source>
</reference>
<feature type="domain" description="DUF6857" evidence="2">
    <location>
        <begin position="148"/>
        <end position="181"/>
    </location>
</feature>
<evidence type="ECO:0000313" key="3">
    <source>
        <dbReference type="EMBL" id="KAK7294487.1"/>
    </source>
</evidence>
<dbReference type="PANTHER" id="PTHR31928">
    <property type="entry name" value="EXPRESSED PROTEIN"/>
    <property type="match status" value="1"/>
</dbReference>
<name>A0AAN9J968_CLITE</name>